<evidence type="ECO:0000256" key="5">
    <source>
        <dbReference type="ARBA" id="ARBA00023098"/>
    </source>
</evidence>
<keyword evidence="4 6" id="KW-0442">Lipid degradation</keyword>
<comment type="domain">
    <text evidence="7">The nitrogen atoms of the two glycine residues in the GGXR motif define the oxyanion hole, and stabilize the oxyanion that forms during the nucleophilic attack by the catalytic serine during substrate cleavage.</text>
</comment>
<dbReference type="AlphaFoldDB" id="A0A1S2Y498"/>
<name>A0A1S2Y498_CICAR</name>
<dbReference type="SUPFAM" id="SSF52151">
    <property type="entry name" value="FabD/lysophospholipase-like"/>
    <property type="match status" value="1"/>
</dbReference>
<dbReference type="EC" id="3.1.1.-" evidence="7"/>
<keyword evidence="2 6" id="KW-0378">Hydrolase</keyword>
<dbReference type="InterPro" id="IPR016035">
    <property type="entry name" value="Acyl_Trfase/lysoPLipase"/>
</dbReference>
<keyword evidence="10" id="KW-1185">Reference proteome</keyword>
<feature type="domain" description="PNPLA" evidence="9">
    <location>
        <begin position="24"/>
        <end position="231"/>
    </location>
</feature>
<proteinExistence type="inferred from homology"/>
<dbReference type="KEGG" id="cam:101511984"/>
<dbReference type="PROSITE" id="PS51635">
    <property type="entry name" value="PNPLA"/>
    <property type="match status" value="1"/>
</dbReference>
<evidence type="ECO:0000256" key="6">
    <source>
        <dbReference type="PROSITE-ProRule" id="PRU01161"/>
    </source>
</evidence>
<accession>A0A1S2Y498</accession>
<dbReference type="PaxDb" id="3827-XP_004499075.1"/>
<dbReference type="RefSeq" id="XP_004499075.1">
    <property type="nucleotide sequence ID" value="XM_004499018.2"/>
</dbReference>
<dbReference type="GeneID" id="101511984"/>
<evidence type="ECO:0000313" key="11">
    <source>
        <dbReference type="RefSeq" id="XP_004499075.1"/>
    </source>
</evidence>
<evidence type="ECO:0000256" key="7">
    <source>
        <dbReference type="RuleBase" id="RU361262"/>
    </source>
</evidence>
<evidence type="ECO:0000259" key="9">
    <source>
        <dbReference type="PROSITE" id="PS51635"/>
    </source>
</evidence>
<keyword evidence="3" id="KW-0611">Plant defense</keyword>
<feature type="region of interest" description="Disordered" evidence="8">
    <location>
        <begin position="395"/>
        <end position="418"/>
    </location>
</feature>
<dbReference type="GO" id="GO:0047372">
    <property type="term" value="F:monoacylglycerol lipase activity"/>
    <property type="evidence" value="ECO:0007669"/>
    <property type="project" value="TreeGrafter"/>
</dbReference>
<dbReference type="Proteomes" id="UP000087171">
    <property type="component" value="Chromosome Ca4"/>
</dbReference>
<dbReference type="FunFam" id="3.40.1090.10:FF:000005">
    <property type="entry name" value="Patatin"/>
    <property type="match status" value="1"/>
</dbReference>
<evidence type="ECO:0000256" key="1">
    <source>
        <dbReference type="ARBA" id="ARBA00010240"/>
    </source>
</evidence>
<feature type="short sequence motif" description="DGA/G" evidence="6">
    <location>
        <begin position="218"/>
        <end position="220"/>
    </location>
</feature>
<evidence type="ECO:0000256" key="8">
    <source>
        <dbReference type="SAM" id="MobiDB-lite"/>
    </source>
</evidence>
<protein>
    <recommendedName>
        <fullName evidence="7">Patatin</fullName>
        <ecNumber evidence="7">3.1.1.-</ecNumber>
    </recommendedName>
</protein>
<evidence type="ECO:0000313" key="10">
    <source>
        <dbReference type="Proteomes" id="UP000087171"/>
    </source>
</evidence>
<dbReference type="GO" id="GO:0004620">
    <property type="term" value="F:phospholipase activity"/>
    <property type="evidence" value="ECO:0007669"/>
    <property type="project" value="TreeGrafter"/>
</dbReference>
<dbReference type="eggNOG" id="KOG0513">
    <property type="taxonomic scope" value="Eukaryota"/>
</dbReference>
<keyword evidence="5 6" id="KW-0443">Lipid metabolism</keyword>
<dbReference type="GO" id="GO:0016042">
    <property type="term" value="P:lipid catabolic process"/>
    <property type="evidence" value="ECO:0007669"/>
    <property type="project" value="UniProtKB-UniRule"/>
</dbReference>
<dbReference type="PANTHER" id="PTHR32176:SF113">
    <property type="entry name" value="PATATIN"/>
    <property type="match status" value="1"/>
</dbReference>
<evidence type="ECO:0000256" key="4">
    <source>
        <dbReference type="ARBA" id="ARBA00022963"/>
    </source>
</evidence>
<feature type="short sequence motif" description="GXGXXG" evidence="6">
    <location>
        <begin position="28"/>
        <end position="33"/>
    </location>
</feature>
<dbReference type="Gene3D" id="3.40.1090.10">
    <property type="entry name" value="Cytosolic phospholipase A2 catalytic domain"/>
    <property type="match status" value="1"/>
</dbReference>
<feature type="active site" description="Proton acceptor" evidence="6">
    <location>
        <position position="218"/>
    </location>
</feature>
<organism evidence="10 11">
    <name type="scientific">Cicer arietinum</name>
    <name type="common">Chickpea</name>
    <name type="synonym">Garbanzo</name>
    <dbReference type="NCBI Taxonomy" id="3827"/>
    <lineage>
        <taxon>Eukaryota</taxon>
        <taxon>Viridiplantae</taxon>
        <taxon>Streptophyta</taxon>
        <taxon>Embryophyta</taxon>
        <taxon>Tracheophyta</taxon>
        <taxon>Spermatophyta</taxon>
        <taxon>Magnoliopsida</taxon>
        <taxon>eudicotyledons</taxon>
        <taxon>Gunneridae</taxon>
        <taxon>Pentapetalae</taxon>
        <taxon>rosids</taxon>
        <taxon>fabids</taxon>
        <taxon>Fabales</taxon>
        <taxon>Fabaceae</taxon>
        <taxon>Papilionoideae</taxon>
        <taxon>50 kb inversion clade</taxon>
        <taxon>NPAAA clade</taxon>
        <taxon>Hologalegina</taxon>
        <taxon>IRL clade</taxon>
        <taxon>Cicereae</taxon>
        <taxon>Cicer</taxon>
    </lineage>
</organism>
<dbReference type="Pfam" id="PF01734">
    <property type="entry name" value="Patatin"/>
    <property type="match status" value="1"/>
</dbReference>
<comment type="similarity">
    <text evidence="1 7">Belongs to the patatin family.</text>
</comment>
<feature type="short sequence motif" description="GXSXG" evidence="6">
    <location>
        <begin position="66"/>
        <end position="70"/>
    </location>
</feature>
<sequence>MEGVTKLSVEQIQPPTYGNLVTILSIDGGGIRGLIPATIIEFLESQLQELDGEDARLADYFDVISGTSTGGLVTAMIAAPDKNNRPLFAAKDIKPFYLEHCPKIFPQHRGLGGIMLAKVVRSLGGPKYDGKYLHDVIREKLGDIRLHETITNIVIPTFDIKSLQPIIFSSYQLEKSPCLDAKLSDICISTSAAPTYLPAYNFTNKDPNNHEEEFNLIDGGVCANNPALVAMNEVTKQIINQSPDFFPIKPLEYGRFLIISLGTGTAKNEEKFSADIAAKWGLLGWLTNSGSNPLIDVFTQSSGDMVDFHLSCVTQALHSQDNYLRIQDDTLTGDVSSVDIATEENLEKLCEIGDKLLKKPVSRVNLENGHFEPVIDGETNEQALKRLAKTLSQERRLRDMRSPHTNKSHLLSAIHTYN</sequence>
<dbReference type="CDD" id="cd07214">
    <property type="entry name" value="Pat17_isozyme_like"/>
    <property type="match status" value="1"/>
</dbReference>
<gene>
    <name evidence="11" type="primary">LOC101511984</name>
</gene>
<reference evidence="10" key="1">
    <citation type="journal article" date="2013" name="Nat. Biotechnol.">
        <title>Draft genome sequence of chickpea (Cicer arietinum) provides a resource for trait improvement.</title>
        <authorList>
            <person name="Varshney R.K."/>
            <person name="Song C."/>
            <person name="Saxena R.K."/>
            <person name="Azam S."/>
            <person name="Yu S."/>
            <person name="Sharpe A.G."/>
            <person name="Cannon S."/>
            <person name="Baek J."/>
            <person name="Rosen B.D."/>
            <person name="Tar'an B."/>
            <person name="Millan T."/>
            <person name="Zhang X."/>
            <person name="Ramsay L.D."/>
            <person name="Iwata A."/>
            <person name="Wang Y."/>
            <person name="Nelson W."/>
            <person name="Farmer A.D."/>
            <person name="Gaur P.M."/>
            <person name="Soderlund C."/>
            <person name="Penmetsa R.V."/>
            <person name="Xu C."/>
            <person name="Bharti A.K."/>
            <person name="He W."/>
            <person name="Winter P."/>
            <person name="Zhao S."/>
            <person name="Hane J.K."/>
            <person name="Carrasquilla-Garcia N."/>
            <person name="Condie J.A."/>
            <person name="Upadhyaya H.D."/>
            <person name="Luo M.C."/>
            <person name="Thudi M."/>
            <person name="Gowda C.L."/>
            <person name="Singh N.P."/>
            <person name="Lichtenzveig J."/>
            <person name="Gali K.K."/>
            <person name="Rubio J."/>
            <person name="Nadarajan N."/>
            <person name="Dolezel J."/>
            <person name="Bansal K.C."/>
            <person name="Xu X."/>
            <person name="Edwards D."/>
            <person name="Zhang G."/>
            <person name="Kahl G."/>
            <person name="Gil J."/>
            <person name="Singh K.B."/>
            <person name="Datta S.K."/>
            <person name="Jackson S.A."/>
            <person name="Wang J."/>
            <person name="Cook D.R."/>
        </authorList>
    </citation>
    <scope>NUCLEOTIDE SEQUENCE [LARGE SCALE GENOMIC DNA]</scope>
    <source>
        <strain evidence="10">cv. CDC Frontier</strain>
    </source>
</reference>
<comment type="function">
    <text evidence="7">Lipolytic acyl hydrolase (LAH).</text>
</comment>
<reference evidence="11" key="2">
    <citation type="submission" date="2025-08" db="UniProtKB">
        <authorList>
            <consortium name="RefSeq"/>
        </authorList>
    </citation>
    <scope>IDENTIFICATION</scope>
    <source>
        <tissue evidence="11">Etiolated seedlings</tissue>
    </source>
</reference>
<dbReference type="PANTHER" id="PTHR32176">
    <property type="entry name" value="XYLOSE ISOMERASE"/>
    <property type="match status" value="1"/>
</dbReference>
<dbReference type="InterPro" id="IPR002641">
    <property type="entry name" value="PNPLA_dom"/>
</dbReference>
<dbReference type="OrthoDB" id="1658288at2759"/>
<feature type="compositionally biased region" description="Polar residues" evidence="8">
    <location>
        <begin position="403"/>
        <end position="418"/>
    </location>
</feature>
<evidence type="ECO:0000256" key="2">
    <source>
        <dbReference type="ARBA" id="ARBA00022801"/>
    </source>
</evidence>
<dbReference type="GO" id="GO:0006952">
    <property type="term" value="P:defense response"/>
    <property type="evidence" value="ECO:0007669"/>
    <property type="project" value="UniProtKB-KW"/>
</dbReference>
<evidence type="ECO:0000256" key="3">
    <source>
        <dbReference type="ARBA" id="ARBA00022821"/>
    </source>
</evidence>
<feature type="active site" description="Nucleophile" evidence="6">
    <location>
        <position position="68"/>
    </location>
</feature>